<dbReference type="EMBL" id="MU151413">
    <property type="protein sequence ID" value="KAF9444014.1"/>
    <property type="molecule type" value="Genomic_DNA"/>
</dbReference>
<evidence type="ECO:0000259" key="1">
    <source>
        <dbReference type="PROSITE" id="PS50181"/>
    </source>
</evidence>
<organism evidence="2 3">
    <name type="scientific">Macrolepiota fuliginosa MF-IS2</name>
    <dbReference type="NCBI Taxonomy" id="1400762"/>
    <lineage>
        <taxon>Eukaryota</taxon>
        <taxon>Fungi</taxon>
        <taxon>Dikarya</taxon>
        <taxon>Basidiomycota</taxon>
        <taxon>Agaricomycotina</taxon>
        <taxon>Agaricomycetes</taxon>
        <taxon>Agaricomycetidae</taxon>
        <taxon>Agaricales</taxon>
        <taxon>Agaricineae</taxon>
        <taxon>Agaricaceae</taxon>
        <taxon>Macrolepiota</taxon>
    </lineage>
</organism>
<dbReference type="OrthoDB" id="3478523at2759"/>
<comment type="caution">
    <text evidence="2">The sequence shown here is derived from an EMBL/GenBank/DDBJ whole genome shotgun (WGS) entry which is preliminary data.</text>
</comment>
<dbReference type="InterPro" id="IPR001810">
    <property type="entry name" value="F-box_dom"/>
</dbReference>
<dbReference type="AlphaFoldDB" id="A0A9P5X5J3"/>
<evidence type="ECO:0000313" key="3">
    <source>
        <dbReference type="Proteomes" id="UP000807342"/>
    </source>
</evidence>
<name>A0A9P5X5J3_9AGAR</name>
<keyword evidence="3" id="KW-1185">Reference proteome</keyword>
<protein>
    <recommendedName>
        <fullName evidence="1">F-box domain-containing protein</fullName>
    </recommendedName>
</protein>
<sequence>MTTDSITLFPHYHKISAQLTGLPVEVVHKILSDIQLSKLLALLCVCQNAYLDECVSSHLELRQLFPMPDLLDIKRRFTIYLRLLQFQPQHRRTIRIRLLDTDAQLLLQKSACTEDIRSDITVVTTGTLYDYAPLLPIYQEYHNEHKTGILIPHLHSWRFATTQELEYIFNALTTADNGIRRLQSEQLLNLAALVRDKHHMLRSAHDPSQEPRSDSHRLHLVAQYEHFASAVLKPWYKPPNFLFAGSLFPLIPYDRYLNLFDKTLYRWPESKHQYPPYLQTVLDGMQYSQHQGPAFTDFNVTKRDIFRAPFDVNCPWPKKEFEWLEAFIAICEYMCKMQEKWYRTSNREETVADFWRKHIELK</sequence>
<accession>A0A9P5X5J3</accession>
<proteinExistence type="predicted"/>
<dbReference type="Proteomes" id="UP000807342">
    <property type="component" value="Unassembled WGS sequence"/>
</dbReference>
<gene>
    <name evidence="2" type="ORF">P691DRAFT_678389</name>
</gene>
<dbReference type="PROSITE" id="PS50181">
    <property type="entry name" value="FBOX"/>
    <property type="match status" value="1"/>
</dbReference>
<evidence type="ECO:0000313" key="2">
    <source>
        <dbReference type="EMBL" id="KAF9444014.1"/>
    </source>
</evidence>
<reference evidence="2" key="1">
    <citation type="submission" date="2020-11" db="EMBL/GenBank/DDBJ databases">
        <authorList>
            <consortium name="DOE Joint Genome Institute"/>
            <person name="Ahrendt S."/>
            <person name="Riley R."/>
            <person name="Andreopoulos W."/>
            <person name="Labutti K."/>
            <person name="Pangilinan J."/>
            <person name="Ruiz-Duenas F.J."/>
            <person name="Barrasa J.M."/>
            <person name="Sanchez-Garcia M."/>
            <person name="Camarero S."/>
            <person name="Miyauchi S."/>
            <person name="Serrano A."/>
            <person name="Linde D."/>
            <person name="Babiker R."/>
            <person name="Drula E."/>
            <person name="Ayuso-Fernandez I."/>
            <person name="Pacheco R."/>
            <person name="Padilla G."/>
            <person name="Ferreira P."/>
            <person name="Barriuso J."/>
            <person name="Kellner H."/>
            <person name="Castanera R."/>
            <person name="Alfaro M."/>
            <person name="Ramirez L."/>
            <person name="Pisabarro A.G."/>
            <person name="Kuo A."/>
            <person name="Tritt A."/>
            <person name="Lipzen A."/>
            <person name="He G."/>
            <person name="Yan M."/>
            <person name="Ng V."/>
            <person name="Cullen D."/>
            <person name="Martin F."/>
            <person name="Rosso M.-N."/>
            <person name="Henrissat B."/>
            <person name="Hibbett D."/>
            <person name="Martinez A.T."/>
            <person name="Grigoriev I.V."/>
        </authorList>
    </citation>
    <scope>NUCLEOTIDE SEQUENCE</scope>
    <source>
        <strain evidence="2">MF-IS2</strain>
    </source>
</reference>
<feature type="domain" description="F-box" evidence="1">
    <location>
        <begin position="16"/>
        <end position="64"/>
    </location>
</feature>